<reference evidence="2 3" key="2">
    <citation type="submission" date="2015-01" db="EMBL/GenBank/DDBJ databases">
        <title>Complete genome sequence of Pyrinomonas methylaliphatogenes type strain K22T.</title>
        <authorList>
            <person name="Lee K.C.Y."/>
            <person name="Power J.F."/>
            <person name="Dunfield P.F."/>
            <person name="Morgan X.C."/>
            <person name="Huttenhower C."/>
            <person name="Stott M.B."/>
        </authorList>
    </citation>
    <scope>NUCLEOTIDE SEQUENCE [LARGE SCALE GENOMIC DNA]</scope>
    <source>
        <strain evidence="2 3">K22</strain>
    </source>
</reference>
<sequence>MNTKQLLGLIGSIVLFIGVFTPIVSVPIMGNMNYFQNGQGDGTIVLIFAVISLVLVLAKKFKGFWFTGIGSLGVMLFTFINFQSKMSQAKADRESELAGNPFRDLADIAMQISPTSMGVGIAHSWS</sequence>
<dbReference type="RefSeq" id="WP_041976489.1">
    <property type="nucleotide sequence ID" value="NZ_CBXV010000006.1"/>
</dbReference>
<protein>
    <submittedName>
        <fullName evidence="2">Uncharacterized protein</fullName>
    </submittedName>
</protein>
<feature type="transmembrane region" description="Helical" evidence="1">
    <location>
        <begin position="64"/>
        <end position="82"/>
    </location>
</feature>
<keyword evidence="1" id="KW-1133">Transmembrane helix</keyword>
<accession>A0A0B6X0E9</accession>
<keyword evidence="3" id="KW-1185">Reference proteome</keyword>
<evidence type="ECO:0000313" key="3">
    <source>
        <dbReference type="Proteomes" id="UP000031518"/>
    </source>
</evidence>
<dbReference type="Proteomes" id="UP000031518">
    <property type="component" value="Unassembled WGS sequence"/>
</dbReference>
<feature type="transmembrane region" description="Helical" evidence="1">
    <location>
        <begin position="6"/>
        <end position="28"/>
    </location>
</feature>
<dbReference type="OrthoDB" id="799709at2"/>
<reference evidence="2 3" key="1">
    <citation type="submission" date="2013-12" db="EMBL/GenBank/DDBJ databases">
        <authorList>
            <person name="Stott M."/>
        </authorList>
    </citation>
    <scope>NUCLEOTIDE SEQUENCE [LARGE SCALE GENOMIC DNA]</scope>
    <source>
        <strain evidence="2 3">K22</strain>
    </source>
</reference>
<proteinExistence type="predicted"/>
<keyword evidence="1" id="KW-0812">Transmembrane</keyword>
<name>A0A0B6X0E9_9BACT</name>
<evidence type="ECO:0000256" key="1">
    <source>
        <dbReference type="SAM" id="Phobius"/>
    </source>
</evidence>
<keyword evidence="1" id="KW-0472">Membrane</keyword>
<feature type="transmembrane region" description="Helical" evidence="1">
    <location>
        <begin position="40"/>
        <end position="58"/>
    </location>
</feature>
<evidence type="ECO:0000313" key="2">
    <source>
        <dbReference type="EMBL" id="CDM65880.1"/>
    </source>
</evidence>
<dbReference type="AlphaFoldDB" id="A0A0B6X0E9"/>
<gene>
    <name evidence="2" type="ORF">PYK22_01888</name>
</gene>
<dbReference type="STRING" id="454194.PYK22_01888"/>
<dbReference type="EMBL" id="CBXV010000006">
    <property type="protein sequence ID" value="CDM65880.1"/>
    <property type="molecule type" value="Genomic_DNA"/>
</dbReference>
<organism evidence="2 3">
    <name type="scientific">Pyrinomonas methylaliphatogenes</name>
    <dbReference type="NCBI Taxonomy" id="454194"/>
    <lineage>
        <taxon>Bacteria</taxon>
        <taxon>Pseudomonadati</taxon>
        <taxon>Acidobacteriota</taxon>
        <taxon>Blastocatellia</taxon>
        <taxon>Blastocatellales</taxon>
        <taxon>Pyrinomonadaceae</taxon>
        <taxon>Pyrinomonas</taxon>
    </lineage>
</organism>